<gene>
    <name evidence="2" type="ORF">LGLO00237_LOCUS15002</name>
</gene>
<protein>
    <submittedName>
        <fullName evidence="2">Uncharacterized protein</fullName>
    </submittedName>
</protein>
<evidence type="ECO:0000313" key="2">
    <source>
        <dbReference type="EMBL" id="CAE0663400.1"/>
    </source>
</evidence>
<accession>A0A7S3YVT5</accession>
<sequence>MMRKRKTPPSRGCGAGREQADDLCDGRPPAQRARSSCWRHESKHGFFGSSSFDPEPCPGRESPPLPPRFMNSRTSYYYSYSSSWNKENNANGPPSPPASAMECCEPVSRKLPFPECARDGDGIDEDAQHHLCSIDDVEGW</sequence>
<organism evidence="2">
    <name type="scientific">Lotharella globosa</name>
    <dbReference type="NCBI Taxonomy" id="91324"/>
    <lineage>
        <taxon>Eukaryota</taxon>
        <taxon>Sar</taxon>
        <taxon>Rhizaria</taxon>
        <taxon>Cercozoa</taxon>
        <taxon>Chlorarachniophyceae</taxon>
        <taxon>Lotharella</taxon>
    </lineage>
</organism>
<feature type="region of interest" description="Disordered" evidence="1">
    <location>
        <begin position="1"/>
        <end position="32"/>
    </location>
</feature>
<dbReference type="AlphaFoldDB" id="A0A7S3YVT5"/>
<evidence type="ECO:0000256" key="1">
    <source>
        <dbReference type="SAM" id="MobiDB-lite"/>
    </source>
</evidence>
<feature type="compositionally biased region" description="Pro residues" evidence="1">
    <location>
        <begin position="55"/>
        <end position="67"/>
    </location>
</feature>
<name>A0A7S3YVT5_9EUKA</name>
<reference evidence="2" key="1">
    <citation type="submission" date="2021-01" db="EMBL/GenBank/DDBJ databases">
        <authorList>
            <person name="Corre E."/>
            <person name="Pelletier E."/>
            <person name="Niang G."/>
            <person name="Scheremetjew M."/>
            <person name="Finn R."/>
            <person name="Kale V."/>
            <person name="Holt S."/>
            <person name="Cochrane G."/>
            <person name="Meng A."/>
            <person name="Brown T."/>
            <person name="Cohen L."/>
        </authorList>
    </citation>
    <scope>NUCLEOTIDE SEQUENCE</scope>
    <source>
        <strain evidence="2">CCCM811</strain>
    </source>
</reference>
<dbReference type="EMBL" id="HBIV01020826">
    <property type="protein sequence ID" value="CAE0663400.1"/>
    <property type="molecule type" value="Transcribed_RNA"/>
</dbReference>
<proteinExistence type="predicted"/>
<feature type="region of interest" description="Disordered" evidence="1">
    <location>
        <begin position="47"/>
        <end position="68"/>
    </location>
</feature>